<organism evidence="2 3">
    <name type="scientific">Tenebrio molitor</name>
    <name type="common">Yellow mealworm beetle</name>
    <dbReference type="NCBI Taxonomy" id="7067"/>
    <lineage>
        <taxon>Eukaryota</taxon>
        <taxon>Metazoa</taxon>
        <taxon>Ecdysozoa</taxon>
        <taxon>Arthropoda</taxon>
        <taxon>Hexapoda</taxon>
        <taxon>Insecta</taxon>
        <taxon>Pterygota</taxon>
        <taxon>Neoptera</taxon>
        <taxon>Endopterygota</taxon>
        <taxon>Coleoptera</taxon>
        <taxon>Polyphaga</taxon>
        <taxon>Cucujiformia</taxon>
        <taxon>Tenebrionidae</taxon>
        <taxon>Tenebrio</taxon>
    </lineage>
</organism>
<feature type="signal peptide" evidence="1">
    <location>
        <begin position="1"/>
        <end position="18"/>
    </location>
</feature>
<gene>
    <name evidence="2" type="ORF">GEV33_006760</name>
</gene>
<reference evidence="2" key="2">
    <citation type="submission" date="2021-08" db="EMBL/GenBank/DDBJ databases">
        <authorList>
            <person name="Eriksson T."/>
        </authorList>
    </citation>
    <scope>NUCLEOTIDE SEQUENCE</scope>
    <source>
        <strain evidence="2">Stoneville</strain>
        <tissue evidence="2">Whole head</tissue>
    </source>
</reference>
<evidence type="ECO:0000313" key="3">
    <source>
        <dbReference type="Proteomes" id="UP000719412"/>
    </source>
</evidence>
<proteinExistence type="predicted"/>
<keyword evidence="3" id="KW-1185">Reference proteome</keyword>
<dbReference type="AlphaFoldDB" id="A0A8J6HJF7"/>
<dbReference type="EMBL" id="JABDTM020022182">
    <property type="protein sequence ID" value="KAH0816031.1"/>
    <property type="molecule type" value="Genomic_DNA"/>
</dbReference>
<evidence type="ECO:0000256" key="1">
    <source>
        <dbReference type="SAM" id="SignalP"/>
    </source>
</evidence>
<dbReference type="Proteomes" id="UP000719412">
    <property type="component" value="Unassembled WGS sequence"/>
</dbReference>
<evidence type="ECO:0000313" key="2">
    <source>
        <dbReference type="EMBL" id="KAH0816031.1"/>
    </source>
</evidence>
<feature type="chain" id="PRO_5035322520" evidence="1">
    <location>
        <begin position="19"/>
        <end position="794"/>
    </location>
</feature>
<name>A0A8J6HJF7_TENMO</name>
<sequence>MAKLVVFLLCALLGVSHSKLIRPRDLADEAQEQLDELQSIVQGDIMVAHDDLETLQTAFMTYSDNILKHGVIEIGQESEAVDRQLTTIKDLAHSAGKDVSSCTDIREEVLERLPNSYIEAMRSCIGTIDNEVHRIVDNSKYIVDISINKVNELEFQLRQCRGDILCISPLVTEISLSKIRLPQNIKTEVQTAESSLTTLSHKITMANLVVFLLFALLGVSHSKLIRPRDLADEAQEQLDELQSIVLGDIIVAHYDFQSYRTAFTTYSDNTLKNGAIEIQQESEEVDAQLTTIKDLVHSAGKDVSSCIDIREEVLERLPESYIVPMGDCIVVFLLCALLGVSHAKFIRPRDLADEAQEQLDELQSIVQGDIMVAHDDLETLQTDFLTYSDGIVKNGAIEIQQETEAIDLQLSNIKDLAHSEGVDVDSCIDIREEVLDRLPGSYIETMTECIGTVSTEAQRILSDSKYIVDISINKVHDLDFQLRQCRGDLLCISPLVTEISLSKIRLPQNIKTEVQAADSTLTTLKLSTQGCSDDGVAEYASEAGTIIEDIAACVDRIIDDMARGIIFLLCVFLTVSNAKLVKPRDLIEEVDQELEELSRIIQSEIFVAHNRLQFARTDFITYDSNVLNTGAIAVQQEAETLVAQLNTIKDLAHAAGQDISSCTNVREEELEDLPGRYIEQMSECIGVVEKEAFGILDDAKYVIDISMNKVHEIEFHLKQCKGDLLCISPLVTEIQLNRVRLPQNIKAEVQAAESTLSTLELSTQACSEDRIAEYTVEGNAILQDITACVDRIIG</sequence>
<keyword evidence="1" id="KW-0732">Signal</keyword>
<reference evidence="2" key="1">
    <citation type="journal article" date="2020" name="J Insects Food Feed">
        <title>The yellow mealworm (Tenebrio molitor) genome: a resource for the emerging insects as food and feed industry.</title>
        <authorList>
            <person name="Eriksson T."/>
            <person name="Andere A."/>
            <person name="Kelstrup H."/>
            <person name="Emery V."/>
            <person name="Picard C."/>
        </authorList>
    </citation>
    <scope>NUCLEOTIDE SEQUENCE</scope>
    <source>
        <strain evidence="2">Stoneville</strain>
        <tissue evidence="2">Whole head</tissue>
    </source>
</reference>
<accession>A0A8J6HJF7</accession>
<comment type="caution">
    <text evidence="2">The sequence shown here is derived from an EMBL/GenBank/DDBJ whole genome shotgun (WGS) entry which is preliminary data.</text>
</comment>
<protein>
    <submittedName>
        <fullName evidence="2">Uncharacterized protein</fullName>
    </submittedName>
</protein>